<sequence>MDFLMKAVRIDGRFSGNYLIPLQLLFFLFLSYHGTSGYVAHHHEIVKRGVNLTAVDHGLGGALTMIFSPIANLAARANIEIPVISNFRNKDERR</sequence>
<protein>
    <submittedName>
        <fullName evidence="3">Uncharacterized protein</fullName>
    </submittedName>
</protein>
<accession>A0ABM4TPI2</accession>
<dbReference type="RefSeq" id="XP_070851881.1">
    <property type="nucleotide sequence ID" value="XM_070995780.1"/>
</dbReference>
<gene>
    <name evidence="3" type="primary">LOC118877422</name>
</gene>
<evidence type="ECO:0000313" key="3">
    <source>
        <dbReference type="RefSeq" id="XP_070851881.1"/>
    </source>
</evidence>
<feature type="transmembrane region" description="Helical" evidence="1">
    <location>
        <begin position="20"/>
        <end position="40"/>
    </location>
</feature>
<evidence type="ECO:0000256" key="1">
    <source>
        <dbReference type="SAM" id="Phobius"/>
    </source>
</evidence>
<keyword evidence="1" id="KW-0812">Transmembrane</keyword>
<reference evidence="3" key="1">
    <citation type="submission" date="2025-08" db="UniProtKB">
        <authorList>
            <consortium name="RefSeq"/>
        </authorList>
    </citation>
    <scope>IDENTIFICATION</scope>
</reference>
<name>A0ABM4TPI2_DROSZ</name>
<keyword evidence="1" id="KW-0472">Membrane</keyword>
<proteinExistence type="predicted"/>
<dbReference type="Proteomes" id="UP001652628">
    <property type="component" value="Chromosome 3"/>
</dbReference>
<dbReference type="GeneID" id="118877422"/>
<organism evidence="2 3">
    <name type="scientific">Drosophila suzukii</name>
    <name type="common">Spotted-wing drosophila fruit fly</name>
    <dbReference type="NCBI Taxonomy" id="28584"/>
    <lineage>
        <taxon>Eukaryota</taxon>
        <taxon>Metazoa</taxon>
        <taxon>Ecdysozoa</taxon>
        <taxon>Arthropoda</taxon>
        <taxon>Hexapoda</taxon>
        <taxon>Insecta</taxon>
        <taxon>Pterygota</taxon>
        <taxon>Neoptera</taxon>
        <taxon>Endopterygota</taxon>
        <taxon>Diptera</taxon>
        <taxon>Brachycera</taxon>
        <taxon>Muscomorpha</taxon>
        <taxon>Ephydroidea</taxon>
        <taxon>Drosophilidae</taxon>
        <taxon>Drosophila</taxon>
        <taxon>Sophophora</taxon>
    </lineage>
</organism>
<keyword evidence="2" id="KW-1185">Reference proteome</keyword>
<evidence type="ECO:0000313" key="2">
    <source>
        <dbReference type="Proteomes" id="UP001652628"/>
    </source>
</evidence>
<keyword evidence="1" id="KW-1133">Transmembrane helix</keyword>